<keyword evidence="2" id="KW-0328">Glycosyltransferase</keyword>
<organism evidence="8">
    <name type="scientific">Drosophila rhopaloa</name>
    <name type="common">Fruit fly</name>
    <dbReference type="NCBI Taxonomy" id="1041015"/>
    <lineage>
        <taxon>Eukaryota</taxon>
        <taxon>Metazoa</taxon>
        <taxon>Ecdysozoa</taxon>
        <taxon>Arthropoda</taxon>
        <taxon>Hexapoda</taxon>
        <taxon>Insecta</taxon>
        <taxon>Pterygota</taxon>
        <taxon>Neoptera</taxon>
        <taxon>Endopterygota</taxon>
        <taxon>Diptera</taxon>
        <taxon>Brachycera</taxon>
        <taxon>Muscomorpha</taxon>
        <taxon>Ephydroidea</taxon>
        <taxon>Drosophilidae</taxon>
        <taxon>Drosophila</taxon>
        <taxon>Sophophora</taxon>
    </lineage>
</organism>
<protein>
    <submittedName>
        <fullName evidence="8">UDP-glucuronosyltransferase 1-8</fullName>
    </submittedName>
</protein>
<proteinExistence type="inferred from homology"/>
<feature type="compositionally biased region" description="Basic residues" evidence="5">
    <location>
        <begin position="533"/>
        <end position="542"/>
    </location>
</feature>
<keyword evidence="6" id="KW-0812">Transmembrane</keyword>
<dbReference type="AlphaFoldDB" id="A0A6P4F0I0"/>
<evidence type="ECO:0000256" key="3">
    <source>
        <dbReference type="ARBA" id="ARBA00022679"/>
    </source>
</evidence>
<sequence>MKTWFLLPVFLFLGTFCPSKAANILCLVSTAQHNNPGWSKPLVDALVANGHTLLVISTAPNPEPKKQVDGLLYYHLPNDYDVMKKHFIREDTQEYQEMMTLKQLLVWYEVLLGSCRSILNSGTMNSLMPELTAQLAVDFDLIITDVTHGMECLMDAVPMWRSKPVLGLSAGKLTPDLISLVQAENTISPARTPHYISEMPKKMSFWNRLHNHIMYYAEPLIRLVVINPVLNGLVTTENAYPNLQLVLLNTHPVLDYVQNLPPGVIEVGGLHIKSEVNPLPTYIQEFTEKFIDGIVYINMPYIEYMKGQGRQALIKMILNNPSCGFIWNVEQLKQMPPEISNLLTLNVNQPLQQDILAKPSVKGFLNHGDSFSLLEAVHNGVPLIVLPLKLEEFNNAQRVMERKLGVVVQTNGFNQKTLSNALKQILDDESFTNALYQAQLKFRTRPQSALKLALWHVEQLIREPRFYKDFAQTEALTQNFFVAHSVDVMIVPFIILLAVAVNLGHLVIVLFTRGSKAQQVPKEKEELKGEVPKKRKKVKKNSKSGAPLNITLKEESTDLIEDLNEEILKGEKQLLDEEEKPSLEKKED</sequence>
<dbReference type="Gene3D" id="3.40.50.2000">
    <property type="entry name" value="Glycogen Phosphorylase B"/>
    <property type="match status" value="1"/>
</dbReference>
<dbReference type="OrthoDB" id="5835829at2759"/>
<dbReference type="SUPFAM" id="SSF53756">
    <property type="entry name" value="UDP-Glycosyltransferase/glycogen phosphorylase"/>
    <property type="match status" value="1"/>
</dbReference>
<evidence type="ECO:0000256" key="5">
    <source>
        <dbReference type="SAM" id="MobiDB-lite"/>
    </source>
</evidence>
<keyword evidence="3" id="KW-0808">Transferase</keyword>
<comment type="similarity">
    <text evidence="1">Belongs to the UDP-glycosyltransferase family.</text>
</comment>
<evidence type="ECO:0000313" key="8">
    <source>
        <dbReference type="RefSeq" id="XP_016978806.1"/>
    </source>
</evidence>
<keyword evidence="7" id="KW-0732">Signal</keyword>
<evidence type="ECO:0000256" key="2">
    <source>
        <dbReference type="ARBA" id="ARBA00022676"/>
    </source>
</evidence>
<feature type="signal peptide" evidence="7">
    <location>
        <begin position="1"/>
        <end position="21"/>
    </location>
</feature>
<keyword evidence="6" id="KW-0472">Membrane</keyword>
<evidence type="ECO:0000256" key="4">
    <source>
        <dbReference type="SAM" id="Coils"/>
    </source>
</evidence>
<dbReference type="Pfam" id="PF00201">
    <property type="entry name" value="UDPGT"/>
    <property type="match status" value="1"/>
</dbReference>
<dbReference type="RefSeq" id="XP_016978806.1">
    <property type="nucleotide sequence ID" value="XM_017123317.1"/>
</dbReference>
<evidence type="ECO:0000256" key="7">
    <source>
        <dbReference type="SAM" id="SignalP"/>
    </source>
</evidence>
<dbReference type="GO" id="GO:0008194">
    <property type="term" value="F:UDP-glycosyltransferase activity"/>
    <property type="evidence" value="ECO:0007669"/>
    <property type="project" value="InterPro"/>
</dbReference>
<dbReference type="CDD" id="cd03784">
    <property type="entry name" value="GT1_Gtf-like"/>
    <property type="match status" value="1"/>
</dbReference>
<dbReference type="InterPro" id="IPR002213">
    <property type="entry name" value="UDP_glucos_trans"/>
</dbReference>
<keyword evidence="4" id="KW-0175">Coiled coil</keyword>
<reference evidence="8" key="1">
    <citation type="submission" date="2025-08" db="UniProtKB">
        <authorList>
            <consortium name="RefSeq"/>
        </authorList>
    </citation>
    <scope>IDENTIFICATION</scope>
</reference>
<accession>A0A6P4F0I0</accession>
<dbReference type="RefSeq" id="XP_016978806.2">
    <property type="nucleotide sequence ID" value="XM_017123317.2"/>
</dbReference>
<feature type="compositionally biased region" description="Basic and acidic residues" evidence="5">
    <location>
        <begin position="522"/>
        <end position="532"/>
    </location>
</feature>
<keyword evidence="6" id="KW-1133">Transmembrane helix</keyword>
<dbReference type="InterPro" id="IPR050271">
    <property type="entry name" value="UDP-glycosyltransferase"/>
</dbReference>
<dbReference type="PANTHER" id="PTHR48043:SF114">
    <property type="entry name" value="IP04436P-RELATED"/>
    <property type="match status" value="1"/>
</dbReference>
<gene>
    <name evidence="8" type="primary">LOC108044330</name>
</gene>
<name>A0A6P4F0I0_DRORH</name>
<feature type="transmembrane region" description="Helical" evidence="6">
    <location>
        <begin position="489"/>
        <end position="512"/>
    </location>
</feature>
<feature type="chain" id="PRO_5027851230" evidence="7">
    <location>
        <begin position="22"/>
        <end position="588"/>
    </location>
</feature>
<evidence type="ECO:0000256" key="1">
    <source>
        <dbReference type="ARBA" id="ARBA00009995"/>
    </source>
</evidence>
<evidence type="ECO:0000256" key="6">
    <source>
        <dbReference type="SAM" id="Phobius"/>
    </source>
</evidence>
<feature type="region of interest" description="Disordered" evidence="5">
    <location>
        <begin position="522"/>
        <end position="550"/>
    </location>
</feature>
<dbReference type="PANTHER" id="PTHR48043">
    <property type="entry name" value="EG:EG0003.4 PROTEIN-RELATED"/>
    <property type="match status" value="1"/>
</dbReference>
<feature type="coiled-coil region" evidence="4">
    <location>
        <begin position="553"/>
        <end position="580"/>
    </location>
</feature>